<keyword evidence="2" id="KW-1185">Reference proteome</keyword>
<sequence>MVVEALNQSIETGMEEIRVHAEQLNDGFLNFGICSEMTTCQVLLQQSEEMKITWCHIRAVVDVLGRPDLCSSRTSFPPCSNFLHHHQSFS</sequence>
<name>A0A4Y2GI64_ARAVE</name>
<evidence type="ECO:0000313" key="1">
    <source>
        <dbReference type="EMBL" id="GBM52425.1"/>
    </source>
</evidence>
<proteinExistence type="predicted"/>
<protein>
    <submittedName>
        <fullName evidence="1">Uncharacterized protein</fullName>
    </submittedName>
</protein>
<evidence type="ECO:0000313" key="2">
    <source>
        <dbReference type="Proteomes" id="UP000499080"/>
    </source>
</evidence>
<comment type="caution">
    <text evidence="1">The sequence shown here is derived from an EMBL/GenBank/DDBJ whole genome shotgun (WGS) entry which is preliminary data.</text>
</comment>
<reference evidence="1 2" key="1">
    <citation type="journal article" date="2019" name="Sci. Rep.">
        <title>Orb-weaving spider Araneus ventricosus genome elucidates the spidroin gene catalogue.</title>
        <authorList>
            <person name="Kono N."/>
            <person name="Nakamura H."/>
            <person name="Ohtoshi R."/>
            <person name="Moran D.A.P."/>
            <person name="Shinohara A."/>
            <person name="Yoshida Y."/>
            <person name="Fujiwara M."/>
            <person name="Mori M."/>
            <person name="Tomita M."/>
            <person name="Arakawa K."/>
        </authorList>
    </citation>
    <scope>NUCLEOTIDE SEQUENCE [LARGE SCALE GENOMIC DNA]</scope>
</reference>
<organism evidence="1 2">
    <name type="scientific">Araneus ventricosus</name>
    <name type="common">Orbweaver spider</name>
    <name type="synonym">Epeira ventricosa</name>
    <dbReference type="NCBI Taxonomy" id="182803"/>
    <lineage>
        <taxon>Eukaryota</taxon>
        <taxon>Metazoa</taxon>
        <taxon>Ecdysozoa</taxon>
        <taxon>Arthropoda</taxon>
        <taxon>Chelicerata</taxon>
        <taxon>Arachnida</taxon>
        <taxon>Araneae</taxon>
        <taxon>Araneomorphae</taxon>
        <taxon>Entelegynae</taxon>
        <taxon>Araneoidea</taxon>
        <taxon>Araneidae</taxon>
        <taxon>Araneus</taxon>
    </lineage>
</organism>
<dbReference type="Proteomes" id="UP000499080">
    <property type="component" value="Unassembled WGS sequence"/>
</dbReference>
<dbReference type="AlphaFoldDB" id="A0A4Y2GI64"/>
<accession>A0A4Y2GI64</accession>
<dbReference type="EMBL" id="BGPR01001377">
    <property type="protein sequence ID" value="GBM52425.1"/>
    <property type="molecule type" value="Genomic_DNA"/>
</dbReference>
<gene>
    <name evidence="1" type="ORF">AVEN_105027_1</name>
</gene>